<evidence type="ECO:0000256" key="3">
    <source>
        <dbReference type="ARBA" id="ARBA00022692"/>
    </source>
</evidence>
<evidence type="ECO:0000256" key="4">
    <source>
        <dbReference type="ARBA" id="ARBA00022989"/>
    </source>
</evidence>
<feature type="transmembrane region" description="Helical" evidence="7">
    <location>
        <begin position="378"/>
        <end position="400"/>
    </location>
</feature>
<evidence type="ECO:0000256" key="7">
    <source>
        <dbReference type="SAM" id="Phobius"/>
    </source>
</evidence>
<feature type="transmembrane region" description="Helical" evidence="7">
    <location>
        <begin position="54"/>
        <end position="76"/>
    </location>
</feature>
<feature type="transmembrane region" description="Helical" evidence="7">
    <location>
        <begin position="480"/>
        <end position="500"/>
    </location>
</feature>
<evidence type="ECO:0000256" key="2">
    <source>
        <dbReference type="ARBA" id="ARBA00022448"/>
    </source>
</evidence>
<evidence type="ECO:0000256" key="5">
    <source>
        <dbReference type="ARBA" id="ARBA00023136"/>
    </source>
</evidence>
<evidence type="ECO:0000313" key="10">
    <source>
        <dbReference type="Proteomes" id="UP000324022"/>
    </source>
</evidence>
<sequence>MPPEHPLRADAASSAAGDDRNGSLAHNHDDDTERTSLLRHPPSHPSETPLPKRAITILVIMRVAEPINFTIIFPFINEMVYSIGATDDQARVGFYAGIIESLFALSQTLTILYWGSLSDRIGRKPVLLMGLTGVACSAILFGLSQTFWWAVAARAMAGATNGNVAIVKSVMGELTDSSNQAKAFSLLPLTWTVGCLIGPLLGGYLSKPAVQYPGTFGRAAWLGLGGVWERFPFFLPCLVSAMITVGSIVAGALFLEETLPEIVERREREQAAKRQPGPSSSSAIGANGTNGYGTIDSSSGISLHRSSMENDTSSAPLRRPSGRRASTSGIRVHSWHSGFTPTHTPPRSPSPSPSPIRPTEEHSSVWELLSIPQIQAVMISYAFLALISVALDAVLVLYLYEPISLGGVGFTSDSTGILLSINGLGGALVQLFMFPPLQKRFGTLKTYQLSMFAFPLSVILLPVANLIARAGLTASSDSTGWYVTMVWLCLLVSTAIRVVGGMAFASNMILVNQCSTLTRGTALGTLNSLAQMSSSITRAIGPYVANTLFALSVTKNLLGGQLVWLVLGVVGMVGPLTCLLIKDLDKQQSQEEEEEEEERERLMS</sequence>
<proteinExistence type="predicted"/>
<dbReference type="InterPro" id="IPR001958">
    <property type="entry name" value="Tet-R_TetA/multi-R_MdtG-like"/>
</dbReference>
<keyword evidence="3 7" id="KW-0812">Transmembrane</keyword>
<feature type="transmembrane region" description="Helical" evidence="7">
    <location>
        <begin position="415"/>
        <end position="437"/>
    </location>
</feature>
<dbReference type="PROSITE" id="PS50850">
    <property type="entry name" value="MFS"/>
    <property type="match status" value="1"/>
</dbReference>
<dbReference type="Gene3D" id="1.20.1250.20">
    <property type="entry name" value="MFS general substrate transporter like domains"/>
    <property type="match status" value="2"/>
</dbReference>
<feature type="region of interest" description="Disordered" evidence="6">
    <location>
        <begin position="1"/>
        <end position="49"/>
    </location>
</feature>
<protein>
    <recommendedName>
        <fullName evidence="8">Major facilitator superfamily (MFS) profile domain-containing protein</fullName>
    </recommendedName>
</protein>
<feature type="transmembrane region" description="Helical" evidence="7">
    <location>
        <begin position="561"/>
        <end position="581"/>
    </location>
</feature>
<dbReference type="PANTHER" id="PTHR23504:SF15">
    <property type="entry name" value="MAJOR FACILITATOR SUPERFAMILY (MFS) PROFILE DOMAIN-CONTAINING PROTEIN"/>
    <property type="match status" value="1"/>
</dbReference>
<comment type="subcellular location">
    <subcellularLocation>
        <location evidence="1">Membrane</location>
        <topology evidence="1">Multi-pass membrane protein</topology>
    </subcellularLocation>
</comment>
<feature type="domain" description="Major facilitator superfamily (MFS) profile" evidence="8">
    <location>
        <begin position="54"/>
        <end position="586"/>
    </location>
</feature>
<dbReference type="OrthoDB" id="419616at2759"/>
<name>A0A5C3EDX6_9BASI</name>
<feature type="region of interest" description="Disordered" evidence="6">
    <location>
        <begin position="266"/>
        <end position="291"/>
    </location>
</feature>
<dbReference type="AlphaFoldDB" id="A0A5C3EDX6"/>
<gene>
    <name evidence="9" type="ORF">UTRI_05126_B</name>
</gene>
<evidence type="ECO:0000256" key="6">
    <source>
        <dbReference type="SAM" id="MobiDB-lite"/>
    </source>
</evidence>
<dbReference type="GO" id="GO:0022857">
    <property type="term" value="F:transmembrane transporter activity"/>
    <property type="evidence" value="ECO:0007669"/>
    <property type="project" value="InterPro"/>
</dbReference>
<organism evidence="9 10">
    <name type="scientific">Ustilago trichophora</name>
    <dbReference type="NCBI Taxonomy" id="86804"/>
    <lineage>
        <taxon>Eukaryota</taxon>
        <taxon>Fungi</taxon>
        <taxon>Dikarya</taxon>
        <taxon>Basidiomycota</taxon>
        <taxon>Ustilaginomycotina</taxon>
        <taxon>Ustilaginomycetes</taxon>
        <taxon>Ustilaginales</taxon>
        <taxon>Ustilaginaceae</taxon>
        <taxon>Ustilago</taxon>
    </lineage>
</organism>
<feature type="transmembrane region" description="Helical" evidence="7">
    <location>
        <begin position="92"/>
        <end position="114"/>
    </location>
</feature>
<dbReference type="GO" id="GO:0016020">
    <property type="term" value="C:membrane"/>
    <property type="evidence" value="ECO:0007669"/>
    <property type="project" value="UniProtKB-SubCell"/>
</dbReference>
<dbReference type="PANTHER" id="PTHR23504">
    <property type="entry name" value="MAJOR FACILITATOR SUPERFAMILY DOMAIN-CONTAINING PROTEIN 10"/>
    <property type="match status" value="1"/>
</dbReference>
<evidence type="ECO:0000313" key="9">
    <source>
        <dbReference type="EMBL" id="SPO28813.1"/>
    </source>
</evidence>
<feature type="transmembrane region" description="Helical" evidence="7">
    <location>
        <begin position="233"/>
        <end position="255"/>
    </location>
</feature>
<feature type="transmembrane region" description="Helical" evidence="7">
    <location>
        <begin position="183"/>
        <end position="205"/>
    </location>
</feature>
<evidence type="ECO:0000259" key="8">
    <source>
        <dbReference type="PROSITE" id="PS50850"/>
    </source>
</evidence>
<dbReference type="Proteomes" id="UP000324022">
    <property type="component" value="Unassembled WGS sequence"/>
</dbReference>
<dbReference type="InterPro" id="IPR011701">
    <property type="entry name" value="MFS"/>
</dbReference>
<reference evidence="9 10" key="1">
    <citation type="submission" date="2018-03" db="EMBL/GenBank/DDBJ databases">
        <authorList>
            <person name="Guldener U."/>
        </authorList>
    </citation>
    <scope>NUCLEOTIDE SEQUENCE [LARGE SCALE GENOMIC DNA]</scope>
    <source>
        <strain evidence="9 10">NBRC100155</strain>
    </source>
</reference>
<dbReference type="Pfam" id="PF07690">
    <property type="entry name" value="MFS_1"/>
    <property type="match status" value="2"/>
</dbReference>
<keyword evidence="2" id="KW-0813">Transport</keyword>
<dbReference type="PRINTS" id="PR01035">
    <property type="entry name" value="TCRTETA"/>
</dbReference>
<dbReference type="SUPFAM" id="SSF103473">
    <property type="entry name" value="MFS general substrate transporter"/>
    <property type="match status" value="1"/>
</dbReference>
<dbReference type="InterPro" id="IPR020846">
    <property type="entry name" value="MFS_dom"/>
</dbReference>
<feature type="transmembrane region" description="Helical" evidence="7">
    <location>
        <begin position="449"/>
        <end position="468"/>
    </location>
</feature>
<dbReference type="CDD" id="cd17330">
    <property type="entry name" value="MFS_SLC46_TetA_like"/>
    <property type="match status" value="1"/>
</dbReference>
<feature type="compositionally biased region" description="Basic and acidic residues" evidence="6">
    <location>
        <begin position="17"/>
        <end position="36"/>
    </location>
</feature>
<evidence type="ECO:0000256" key="1">
    <source>
        <dbReference type="ARBA" id="ARBA00004141"/>
    </source>
</evidence>
<accession>A0A5C3EDX6</accession>
<keyword evidence="5 7" id="KW-0472">Membrane</keyword>
<feature type="compositionally biased region" description="Pro residues" evidence="6">
    <location>
        <begin position="343"/>
        <end position="356"/>
    </location>
</feature>
<feature type="compositionally biased region" description="Polar residues" evidence="6">
    <location>
        <begin position="303"/>
        <end position="315"/>
    </location>
</feature>
<keyword evidence="10" id="KW-1185">Reference proteome</keyword>
<dbReference type="InterPro" id="IPR036259">
    <property type="entry name" value="MFS_trans_sf"/>
</dbReference>
<dbReference type="EMBL" id="OOIN01000025">
    <property type="protein sequence ID" value="SPO28813.1"/>
    <property type="molecule type" value="Genomic_DNA"/>
</dbReference>
<feature type="region of interest" description="Disordered" evidence="6">
    <location>
        <begin position="303"/>
        <end position="359"/>
    </location>
</feature>
<feature type="transmembrane region" description="Helical" evidence="7">
    <location>
        <begin position="126"/>
        <end position="143"/>
    </location>
</feature>
<feature type="compositionally biased region" description="Polar residues" evidence="6">
    <location>
        <begin position="277"/>
        <end position="289"/>
    </location>
</feature>
<keyword evidence="4 7" id="KW-1133">Transmembrane helix</keyword>